<gene>
    <name evidence="1" type="ORF">NDU88_008724</name>
</gene>
<sequence length="74" mass="8546">MNRYSFSYFVELSDEENNLDDAQEELNEEDIKVFEVTEGAVDEKKWREELEKDSELTKAIQAIGTGETGVLKKN</sequence>
<dbReference type="EMBL" id="JANPWB010000009">
    <property type="protein sequence ID" value="KAJ1155999.1"/>
    <property type="molecule type" value="Genomic_DNA"/>
</dbReference>
<evidence type="ECO:0000313" key="1">
    <source>
        <dbReference type="EMBL" id="KAJ1155999.1"/>
    </source>
</evidence>
<evidence type="ECO:0000313" key="2">
    <source>
        <dbReference type="Proteomes" id="UP001066276"/>
    </source>
</evidence>
<proteinExistence type="predicted"/>
<keyword evidence="2" id="KW-1185">Reference proteome</keyword>
<comment type="caution">
    <text evidence="1">The sequence shown here is derived from an EMBL/GenBank/DDBJ whole genome shotgun (WGS) entry which is preliminary data.</text>
</comment>
<dbReference type="Proteomes" id="UP001066276">
    <property type="component" value="Chromosome 5"/>
</dbReference>
<organism evidence="1 2">
    <name type="scientific">Pleurodeles waltl</name>
    <name type="common">Iberian ribbed newt</name>
    <dbReference type="NCBI Taxonomy" id="8319"/>
    <lineage>
        <taxon>Eukaryota</taxon>
        <taxon>Metazoa</taxon>
        <taxon>Chordata</taxon>
        <taxon>Craniata</taxon>
        <taxon>Vertebrata</taxon>
        <taxon>Euteleostomi</taxon>
        <taxon>Amphibia</taxon>
        <taxon>Batrachia</taxon>
        <taxon>Caudata</taxon>
        <taxon>Salamandroidea</taxon>
        <taxon>Salamandridae</taxon>
        <taxon>Pleurodelinae</taxon>
        <taxon>Pleurodeles</taxon>
    </lineage>
</organism>
<dbReference type="AlphaFoldDB" id="A0AAV7RT82"/>
<name>A0AAV7RT82_PLEWA</name>
<protein>
    <submittedName>
        <fullName evidence="1">Uncharacterized protein</fullName>
    </submittedName>
</protein>
<accession>A0AAV7RT82</accession>
<reference evidence="1" key="1">
    <citation type="journal article" date="2022" name="bioRxiv">
        <title>Sequencing and chromosome-scale assembly of the giantPleurodeles waltlgenome.</title>
        <authorList>
            <person name="Brown T."/>
            <person name="Elewa A."/>
            <person name="Iarovenko S."/>
            <person name="Subramanian E."/>
            <person name="Araus A.J."/>
            <person name="Petzold A."/>
            <person name="Susuki M."/>
            <person name="Suzuki K.-i.T."/>
            <person name="Hayashi T."/>
            <person name="Toyoda A."/>
            <person name="Oliveira C."/>
            <person name="Osipova E."/>
            <person name="Leigh N.D."/>
            <person name="Simon A."/>
            <person name="Yun M.H."/>
        </authorList>
    </citation>
    <scope>NUCLEOTIDE SEQUENCE</scope>
    <source>
        <strain evidence="1">20211129_DDA</strain>
        <tissue evidence="1">Liver</tissue>
    </source>
</reference>